<protein>
    <submittedName>
        <fullName evidence="1">Uncharacterized protein</fullName>
    </submittedName>
</protein>
<reference evidence="1 2" key="1">
    <citation type="journal article" date="2018" name="Genome Biol. Evol.">
        <title>Multiple Roots of Fruiting Body Formation in Amoebozoa.</title>
        <authorList>
            <person name="Hillmann F."/>
            <person name="Forbes G."/>
            <person name="Novohradska S."/>
            <person name="Ferling I."/>
            <person name="Riege K."/>
            <person name="Groth M."/>
            <person name="Westermann M."/>
            <person name="Marz M."/>
            <person name="Spaller T."/>
            <person name="Winckler T."/>
            <person name="Schaap P."/>
            <person name="Glockner G."/>
        </authorList>
    </citation>
    <scope>NUCLEOTIDE SEQUENCE [LARGE SCALE GENOMIC DNA]</scope>
    <source>
        <strain evidence="1 2">Jena</strain>
    </source>
</reference>
<name>A0A2P6N385_9EUKA</name>
<evidence type="ECO:0000313" key="2">
    <source>
        <dbReference type="Proteomes" id="UP000241769"/>
    </source>
</evidence>
<comment type="caution">
    <text evidence="1">The sequence shown here is derived from an EMBL/GenBank/DDBJ whole genome shotgun (WGS) entry which is preliminary data.</text>
</comment>
<evidence type="ECO:0000313" key="1">
    <source>
        <dbReference type="EMBL" id="PRP78426.1"/>
    </source>
</evidence>
<organism evidence="1 2">
    <name type="scientific">Planoprotostelium fungivorum</name>
    <dbReference type="NCBI Taxonomy" id="1890364"/>
    <lineage>
        <taxon>Eukaryota</taxon>
        <taxon>Amoebozoa</taxon>
        <taxon>Evosea</taxon>
        <taxon>Variosea</taxon>
        <taxon>Cavosteliida</taxon>
        <taxon>Cavosteliaceae</taxon>
        <taxon>Planoprotostelium</taxon>
    </lineage>
</organism>
<dbReference type="InParanoid" id="A0A2P6N385"/>
<sequence>MGTTNMMRFMPIATTSLKARPNLISTQARPSCIVPTNHSREVETKLDRLTEQLSAARKLHLEVDPANAAMEERIRQNYRKLLTLRVALLASERSEPKQL</sequence>
<keyword evidence="2" id="KW-1185">Reference proteome</keyword>
<dbReference type="Proteomes" id="UP000241769">
    <property type="component" value="Unassembled WGS sequence"/>
</dbReference>
<gene>
    <name evidence="1" type="ORF">PROFUN_15512</name>
</gene>
<accession>A0A2P6N385</accession>
<proteinExistence type="predicted"/>
<dbReference type="EMBL" id="MDYQ01000224">
    <property type="protein sequence ID" value="PRP78426.1"/>
    <property type="molecule type" value="Genomic_DNA"/>
</dbReference>
<dbReference type="AlphaFoldDB" id="A0A2P6N385"/>